<name>A0A8J9UVN5_9NEOP</name>
<sequence>MRIPSIFIYDFTFAILILVKQNLGECNPITNSNFNEHIREFSLKEDIDNSTHVKTLHKEDTTRYADASPFRPVSFKNIPDSKLSSSSHSRGLVNRDHPGYAPHDYEEYPHIGYEYDYHVPNVDHHAHDHGFEHYGHHYGHEGHHYVGHHYKHYNHALAAKAILWPIAGIALLGAAAALVHNPILLQLGVATGKRKRRDTEEVTGPDLDLHITKWNNEPTSEENRRILRSNNINMHKKKFQRKILSNTVFDYKQPLFKTSPTTHSPIEDFEVYAPISMEADDKFVPVPIKLKHI</sequence>
<dbReference type="AlphaFoldDB" id="A0A8J9UVN5"/>
<gene>
    <name evidence="4" type="ORF">BINO364_LOCUS12364</name>
</gene>
<dbReference type="OrthoDB" id="6423999at2759"/>
<organism evidence="4 5">
    <name type="scientific">Brenthis ino</name>
    <name type="common">lesser marbled fritillary</name>
    <dbReference type="NCBI Taxonomy" id="405034"/>
    <lineage>
        <taxon>Eukaryota</taxon>
        <taxon>Metazoa</taxon>
        <taxon>Ecdysozoa</taxon>
        <taxon>Arthropoda</taxon>
        <taxon>Hexapoda</taxon>
        <taxon>Insecta</taxon>
        <taxon>Pterygota</taxon>
        <taxon>Neoptera</taxon>
        <taxon>Endopterygota</taxon>
        <taxon>Lepidoptera</taxon>
        <taxon>Glossata</taxon>
        <taxon>Ditrysia</taxon>
        <taxon>Papilionoidea</taxon>
        <taxon>Nymphalidae</taxon>
        <taxon>Heliconiinae</taxon>
        <taxon>Argynnini</taxon>
        <taxon>Brenthis</taxon>
    </lineage>
</organism>
<feature type="region of interest" description="Disordered" evidence="1">
    <location>
        <begin position="78"/>
        <end position="100"/>
    </location>
</feature>
<proteinExistence type="predicted"/>
<evidence type="ECO:0000256" key="3">
    <source>
        <dbReference type="SAM" id="SignalP"/>
    </source>
</evidence>
<feature type="non-terminal residue" evidence="4">
    <location>
        <position position="293"/>
    </location>
</feature>
<keyword evidence="2" id="KW-0472">Membrane</keyword>
<feature type="transmembrane region" description="Helical" evidence="2">
    <location>
        <begin position="162"/>
        <end position="187"/>
    </location>
</feature>
<feature type="signal peptide" evidence="3">
    <location>
        <begin position="1"/>
        <end position="26"/>
    </location>
</feature>
<dbReference type="Proteomes" id="UP000838878">
    <property type="component" value="Chromosome 6"/>
</dbReference>
<evidence type="ECO:0000313" key="4">
    <source>
        <dbReference type="EMBL" id="CAH0726963.1"/>
    </source>
</evidence>
<keyword evidence="2" id="KW-0812">Transmembrane</keyword>
<keyword evidence="5" id="KW-1185">Reference proteome</keyword>
<dbReference type="EMBL" id="OV170226">
    <property type="protein sequence ID" value="CAH0726963.1"/>
    <property type="molecule type" value="Genomic_DNA"/>
</dbReference>
<evidence type="ECO:0000256" key="2">
    <source>
        <dbReference type="SAM" id="Phobius"/>
    </source>
</evidence>
<protein>
    <submittedName>
        <fullName evidence="4">Uncharacterized protein</fullName>
    </submittedName>
</protein>
<keyword evidence="2" id="KW-1133">Transmembrane helix</keyword>
<feature type="chain" id="PRO_5035437932" evidence="3">
    <location>
        <begin position="27"/>
        <end position="293"/>
    </location>
</feature>
<reference evidence="4" key="1">
    <citation type="submission" date="2021-12" db="EMBL/GenBank/DDBJ databases">
        <authorList>
            <person name="Martin H S."/>
        </authorList>
    </citation>
    <scope>NUCLEOTIDE SEQUENCE</scope>
</reference>
<evidence type="ECO:0000313" key="5">
    <source>
        <dbReference type="Proteomes" id="UP000838878"/>
    </source>
</evidence>
<accession>A0A8J9UVN5</accession>
<evidence type="ECO:0000256" key="1">
    <source>
        <dbReference type="SAM" id="MobiDB-lite"/>
    </source>
</evidence>
<keyword evidence="3" id="KW-0732">Signal</keyword>